<dbReference type="STRING" id="340177.Cag_0273"/>
<sequence length="99" mass="12013">MKKIILRQAFNELNDAIAYYEEQQPGLGVKMKDEVDQHVHWILNHPLIPRLRHGGYRRVNLKVFPYYIAYLVHQETLWILAIAHTHRKPKYWIKRKNKI</sequence>
<dbReference type="eggNOG" id="COG3668">
    <property type="taxonomic scope" value="Bacteria"/>
</dbReference>
<dbReference type="InterPro" id="IPR007712">
    <property type="entry name" value="RelE/ParE_toxin"/>
</dbReference>
<dbReference type="OrthoDB" id="595476at2"/>
<dbReference type="KEGG" id="cch:Cag_0273"/>
<keyword evidence="1" id="KW-1277">Toxin-antitoxin system</keyword>
<dbReference type="InterPro" id="IPR035093">
    <property type="entry name" value="RelE/ParE_toxin_dom_sf"/>
</dbReference>
<protein>
    <recommendedName>
        <fullName evidence="3">Plasmid stabilization system protein</fullName>
    </recommendedName>
</protein>
<evidence type="ECO:0008006" key="3">
    <source>
        <dbReference type="Google" id="ProtNLM"/>
    </source>
</evidence>
<dbReference type="Pfam" id="PF05016">
    <property type="entry name" value="ParE_toxin"/>
    <property type="match status" value="1"/>
</dbReference>
<dbReference type="Gene3D" id="3.30.2310.20">
    <property type="entry name" value="RelE-like"/>
    <property type="match status" value="1"/>
</dbReference>
<reference evidence="2" key="1">
    <citation type="submission" date="2005-08" db="EMBL/GenBank/DDBJ databases">
        <title>Complete sequence of Chlorobium chlorochromatii CaD3.</title>
        <authorList>
            <person name="Copeland A."/>
            <person name="Lucas S."/>
            <person name="Lapidus A."/>
            <person name="Barry K."/>
            <person name="Detter J.C."/>
            <person name="Glavina T."/>
            <person name="Hammon N."/>
            <person name="Israni S."/>
            <person name="Pitluck S."/>
            <person name="Bryant D."/>
            <person name="Schmutz J."/>
            <person name="Larimer F."/>
            <person name="Land M."/>
            <person name="Kyrpides N."/>
            <person name="Ivanova N."/>
            <person name="Richardson P."/>
        </authorList>
    </citation>
    <scope>NUCLEOTIDE SEQUENCE [LARGE SCALE GENOMIC DNA]</scope>
    <source>
        <strain evidence="2">CaD3</strain>
    </source>
</reference>
<name>Q3ATX6_CHLCH</name>
<evidence type="ECO:0000256" key="1">
    <source>
        <dbReference type="ARBA" id="ARBA00022649"/>
    </source>
</evidence>
<gene>
    <name evidence="2" type="ordered locus">Cag_0273</name>
</gene>
<accession>Q3ATX6</accession>
<dbReference type="EMBL" id="CP000108">
    <property type="protein sequence ID" value="ABB27549.1"/>
    <property type="molecule type" value="Genomic_DNA"/>
</dbReference>
<proteinExistence type="predicted"/>
<evidence type="ECO:0000313" key="2">
    <source>
        <dbReference type="EMBL" id="ABB27549.1"/>
    </source>
</evidence>
<organism evidence="2">
    <name type="scientific">Chlorobium chlorochromatii (strain CaD3)</name>
    <dbReference type="NCBI Taxonomy" id="340177"/>
    <lineage>
        <taxon>Bacteria</taxon>
        <taxon>Pseudomonadati</taxon>
        <taxon>Chlorobiota</taxon>
        <taxon>Chlorobiia</taxon>
        <taxon>Chlorobiales</taxon>
        <taxon>Chlorobiaceae</taxon>
        <taxon>Chlorobium/Pelodictyon group</taxon>
        <taxon>Chlorobium</taxon>
    </lineage>
</organism>
<dbReference type="AlphaFoldDB" id="Q3ATX6"/>
<dbReference type="HOGENOM" id="CLU_147162_7_0_10"/>